<keyword evidence="1" id="KW-0472">Membrane</keyword>
<evidence type="ECO:0000256" key="1">
    <source>
        <dbReference type="SAM" id="Phobius"/>
    </source>
</evidence>
<sequence>MTKVTTHLKRYYRWRFSGIVTVPTVIALIIISWQFVIMDQEFFNSWSCDTLYDYVQDDKVPDRFPKHNELTEEQHNKLHLIIQECIDNDRYLEPFIP</sequence>
<organism evidence="2">
    <name type="scientific">Nitrosopumilaceae spindle-shaped virus</name>
    <dbReference type="NCBI Taxonomy" id="3065433"/>
    <lineage>
        <taxon>Viruses</taxon>
    </lineage>
</organism>
<keyword evidence="1" id="KW-0812">Transmembrane</keyword>
<protein>
    <submittedName>
        <fullName evidence="2">ORF4</fullName>
    </submittedName>
</protein>
<feature type="transmembrane region" description="Helical" evidence="1">
    <location>
        <begin position="12"/>
        <end position="36"/>
    </location>
</feature>
<proteinExistence type="predicted"/>
<name>A0AAT9J7B7_9VIRU</name>
<dbReference type="EMBL" id="BK067787">
    <property type="protein sequence ID" value="DBA51920.1"/>
    <property type="molecule type" value="Genomic_DNA"/>
</dbReference>
<evidence type="ECO:0000313" key="2">
    <source>
        <dbReference type="EMBL" id="DBA51920.1"/>
    </source>
</evidence>
<accession>A0AAT9J7B7</accession>
<reference evidence="2" key="1">
    <citation type="journal article" date="2024" name="Environ. Microbiol. Rep.">
        <title>Hiding in plain sight: The discovery of complete genomes of 11 hypothetical spindle-shaped viruses that putatively infect mesophilic ammonia-oxidizing archaea.</title>
        <authorList>
            <person name="Ni Y."/>
            <person name="Xu T."/>
            <person name="Yan S."/>
            <person name="Chen L."/>
            <person name="Wang Y."/>
        </authorList>
    </citation>
    <scope>NUCLEOTIDE SEQUENCE</scope>
    <source>
        <strain evidence="2">NBD1</strain>
    </source>
</reference>
<keyword evidence="1" id="KW-1133">Transmembrane helix</keyword>
<reference evidence="2" key="2">
    <citation type="submission" date="2024-03" db="EMBL/GenBank/DDBJ databases">
        <authorList>
            <person name="Ni Y."/>
            <person name="Xu T."/>
            <person name="Yan S."/>
            <person name="Chen L."/>
            <person name="Wang Y."/>
        </authorList>
    </citation>
    <scope>NUCLEOTIDE SEQUENCE</scope>
    <source>
        <strain evidence="2">NBD1</strain>
    </source>
</reference>